<evidence type="ECO:0000313" key="2">
    <source>
        <dbReference type="EMBL" id="SER30147.1"/>
    </source>
</evidence>
<protein>
    <submittedName>
        <fullName evidence="2">GyrI-like small molecule binding domain-containing protein</fullName>
    </submittedName>
</protein>
<evidence type="ECO:0000313" key="3">
    <source>
        <dbReference type="Proteomes" id="UP000182584"/>
    </source>
</evidence>
<dbReference type="Gene3D" id="3.20.80.10">
    <property type="entry name" value="Regulatory factor, effector binding domain"/>
    <property type="match status" value="1"/>
</dbReference>
<dbReference type="OrthoDB" id="9801123at2"/>
<reference evidence="2 3" key="1">
    <citation type="submission" date="2016-10" db="EMBL/GenBank/DDBJ databases">
        <authorList>
            <person name="de Groot N.N."/>
        </authorList>
    </citation>
    <scope>NUCLEOTIDE SEQUENCE [LARGE SCALE GENOMIC DNA]</scope>
    <source>
        <strain evidence="2 3">AR40</strain>
    </source>
</reference>
<dbReference type="InterPro" id="IPR011256">
    <property type="entry name" value="Reg_factor_effector_dom_sf"/>
</dbReference>
<dbReference type="SUPFAM" id="SSF55136">
    <property type="entry name" value="Probable bacterial effector-binding domain"/>
    <property type="match status" value="1"/>
</dbReference>
<organism evidence="2 3">
    <name type="scientific">Butyrivibrio fibrisolvens</name>
    <dbReference type="NCBI Taxonomy" id="831"/>
    <lineage>
        <taxon>Bacteria</taxon>
        <taxon>Bacillati</taxon>
        <taxon>Bacillota</taxon>
        <taxon>Clostridia</taxon>
        <taxon>Lachnospirales</taxon>
        <taxon>Lachnospiraceae</taxon>
        <taxon>Butyrivibrio</taxon>
    </lineage>
</organism>
<accession>A0A1H9N2Y8</accession>
<dbReference type="Pfam" id="PF06445">
    <property type="entry name" value="GyrI-like"/>
    <property type="match status" value="1"/>
</dbReference>
<dbReference type="InterPro" id="IPR029442">
    <property type="entry name" value="GyrI-like"/>
</dbReference>
<feature type="domain" description="GyrI-like small molecule binding" evidence="1">
    <location>
        <begin position="2"/>
        <end position="45"/>
    </location>
</feature>
<dbReference type="Proteomes" id="UP000182584">
    <property type="component" value="Unassembled WGS sequence"/>
</dbReference>
<name>A0A1H9N2Y8_BUTFI</name>
<evidence type="ECO:0000259" key="1">
    <source>
        <dbReference type="Pfam" id="PF06445"/>
    </source>
</evidence>
<dbReference type="AlphaFoldDB" id="A0A1H9N2Y8"/>
<proteinExistence type="predicted"/>
<gene>
    <name evidence="2" type="ORF">SAMN04487884_10416</name>
</gene>
<sequence length="48" mass="5717">MWERIYKEWLPVSDYELIPDVDIENYLPGDPSSSDYVSEICIPVRKKQ</sequence>
<dbReference type="EMBL" id="FOGJ01000004">
    <property type="protein sequence ID" value="SER30147.1"/>
    <property type="molecule type" value="Genomic_DNA"/>
</dbReference>